<protein>
    <submittedName>
        <fullName evidence="2">Uncharacterized protein</fullName>
    </submittedName>
</protein>
<reference evidence="2 3" key="1">
    <citation type="submission" date="2017-06" db="EMBL/GenBank/DDBJ databases">
        <title>Genome sequencing of cyanobaciteial culture collection at National Institute for Environmental Studies (NIES).</title>
        <authorList>
            <person name="Hirose Y."/>
            <person name="Shimura Y."/>
            <person name="Fujisawa T."/>
            <person name="Nakamura Y."/>
            <person name="Kawachi M."/>
        </authorList>
    </citation>
    <scope>NUCLEOTIDE SEQUENCE [LARGE SCALE GENOMIC DNA]</scope>
    <source>
        <strain evidence="2 3">NIES-4072</strain>
    </source>
</reference>
<name>A0A2R5FST4_NOSCO</name>
<keyword evidence="3" id="KW-1185">Reference proteome</keyword>
<gene>
    <name evidence="2" type="ORF">NIES4072_29200</name>
</gene>
<sequence length="91" mass="10441">MLIRVVQARISIKIETRISKKIMLDEANLEQRLATLEQTVADIKHRVIDAPTYSNWLEKVIGSISDEPAFLEALEYGRSLRHADIFFVTTL</sequence>
<dbReference type="AlphaFoldDB" id="A0A2R5FST4"/>
<feature type="coiled-coil region" evidence="1">
    <location>
        <begin position="19"/>
        <end position="46"/>
    </location>
</feature>
<proteinExistence type="predicted"/>
<dbReference type="Proteomes" id="UP000245124">
    <property type="component" value="Unassembled WGS sequence"/>
</dbReference>
<comment type="caution">
    <text evidence="2">The sequence shown here is derived from an EMBL/GenBank/DDBJ whole genome shotgun (WGS) entry which is preliminary data.</text>
</comment>
<evidence type="ECO:0000313" key="3">
    <source>
        <dbReference type="Proteomes" id="UP000245124"/>
    </source>
</evidence>
<organism evidence="2 3">
    <name type="scientific">Nostoc commune NIES-4072</name>
    <dbReference type="NCBI Taxonomy" id="2005467"/>
    <lineage>
        <taxon>Bacteria</taxon>
        <taxon>Bacillati</taxon>
        <taxon>Cyanobacteriota</taxon>
        <taxon>Cyanophyceae</taxon>
        <taxon>Nostocales</taxon>
        <taxon>Nostocaceae</taxon>
        <taxon>Nostoc</taxon>
    </lineage>
</organism>
<evidence type="ECO:0000256" key="1">
    <source>
        <dbReference type="SAM" id="Coils"/>
    </source>
</evidence>
<keyword evidence="1" id="KW-0175">Coiled coil</keyword>
<dbReference type="EMBL" id="BDUD01000001">
    <property type="protein sequence ID" value="GBG19253.1"/>
    <property type="molecule type" value="Genomic_DNA"/>
</dbReference>
<evidence type="ECO:0000313" key="2">
    <source>
        <dbReference type="EMBL" id="GBG19253.1"/>
    </source>
</evidence>
<accession>A0A2R5FST4</accession>